<evidence type="ECO:0000313" key="2">
    <source>
        <dbReference type="EMBL" id="MEQ2165343.1"/>
    </source>
</evidence>
<protein>
    <submittedName>
        <fullName evidence="2">Uncharacterized protein</fullName>
    </submittedName>
</protein>
<organism evidence="2 3">
    <name type="scientific">Goodea atripinnis</name>
    <dbReference type="NCBI Taxonomy" id="208336"/>
    <lineage>
        <taxon>Eukaryota</taxon>
        <taxon>Metazoa</taxon>
        <taxon>Chordata</taxon>
        <taxon>Craniata</taxon>
        <taxon>Vertebrata</taxon>
        <taxon>Euteleostomi</taxon>
        <taxon>Actinopterygii</taxon>
        <taxon>Neopterygii</taxon>
        <taxon>Teleostei</taxon>
        <taxon>Neoteleostei</taxon>
        <taxon>Acanthomorphata</taxon>
        <taxon>Ovalentaria</taxon>
        <taxon>Atherinomorphae</taxon>
        <taxon>Cyprinodontiformes</taxon>
        <taxon>Goodeidae</taxon>
        <taxon>Goodea</taxon>
    </lineage>
</organism>
<accession>A0ABV0N3X7</accession>
<comment type="caution">
    <text evidence="2">The sequence shown here is derived from an EMBL/GenBank/DDBJ whole genome shotgun (WGS) entry which is preliminary data.</text>
</comment>
<dbReference type="EMBL" id="JAHRIO010021175">
    <property type="protein sequence ID" value="MEQ2165343.1"/>
    <property type="molecule type" value="Genomic_DNA"/>
</dbReference>
<evidence type="ECO:0000256" key="1">
    <source>
        <dbReference type="SAM" id="MobiDB-lite"/>
    </source>
</evidence>
<evidence type="ECO:0000313" key="3">
    <source>
        <dbReference type="Proteomes" id="UP001476798"/>
    </source>
</evidence>
<reference evidence="2 3" key="1">
    <citation type="submission" date="2021-06" db="EMBL/GenBank/DDBJ databases">
        <authorList>
            <person name="Palmer J.M."/>
        </authorList>
    </citation>
    <scope>NUCLEOTIDE SEQUENCE [LARGE SCALE GENOMIC DNA]</scope>
    <source>
        <strain evidence="2 3">GA_2019</strain>
        <tissue evidence="2">Muscle</tissue>
    </source>
</reference>
<feature type="region of interest" description="Disordered" evidence="1">
    <location>
        <begin position="1"/>
        <end position="23"/>
    </location>
</feature>
<dbReference type="Proteomes" id="UP001476798">
    <property type="component" value="Unassembled WGS sequence"/>
</dbReference>
<sequence length="102" mass="11365">MSPDGAGAFKTRRPPPETNGLIGHTTKTLVSLSDSPSGEAMTYPSDIMASTARIKREKHVIWIMNVKGFTACIWMKGQKLWRNDTSVNRNAIFVLSVWLCLK</sequence>
<gene>
    <name evidence="2" type="ORF">GOODEAATRI_015770</name>
</gene>
<proteinExistence type="predicted"/>
<keyword evidence="3" id="KW-1185">Reference proteome</keyword>
<name>A0ABV0N3X7_9TELE</name>